<evidence type="ECO:0000256" key="9">
    <source>
        <dbReference type="ARBA" id="ARBA00023237"/>
    </source>
</evidence>
<dbReference type="NCBIfam" id="TIGR04056">
    <property type="entry name" value="OMP_RagA_SusC"/>
    <property type="match status" value="1"/>
</dbReference>
<feature type="domain" description="TonB-dependent receptor-like beta-barrel" evidence="12">
    <location>
        <begin position="395"/>
        <end position="772"/>
    </location>
</feature>
<dbReference type="InterPro" id="IPR023996">
    <property type="entry name" value="TonB-dep_OMP_SusC/RagA"/>
</dbReference>
<evidence type="ECO:0000256" key="10">
    <source>
        <dbReference type="PROSITE-ProRule" id="PRU01360"/>
    </source>
</evidence>
<dbReference type="Pfam" id="PF07715">
    <property type="entry name" value="Plug"/>
    <property type="match status" value="1"/>
</dbReference>
<keyword evidence="9 10" id="KW-0998">Cell outer membrane</keyword>
<reference evidence="15" key="1">
    <citation type="journal article" date="2019" name="Int. J. Syst. Evol. Microbiol.">
        <title>The Global Catalogue of Microorganisms (GCM) 10K type strain sequencing project: providing services to taxonomists for standard genome sequencing and annotation.</title>
        <authorList>
            <consortium name="The Broad Institute Genomics Platform"/>
            <consortium name="The Broad Institute Genome Sequencing Center for Infectious Disease"/>
            <person name="Wu L."/>
            <person name="Ma J."/>
        </authorList>
    </citation>
    <scope>NUCLEOTIDE SEQUENCE [LARGE SCALE GENOMIC DNA]</scope>
    <source>
        <strain evidence="15">KCTC 42217</strain>
    </source>
</reference>
<comment type="subcellular location">
    <subcellularLocation>
        <location evidence="1 10">Cell outer membrane</location>
        <topology evidence="1 10">Multi-pass membrane protein</topology>
    </subcellularLocation>
</comment>
<dbReference type="Gene3D" id="2.40.170.20">
    <property type="entry name" value="TonB-dependent receptor, beta-barrel domain"/>
    <property type="match status" value="1"/>
</dbReference>
<evidence type="ECO:0000259" key="12">
    <source>
        <dbReference type="Pfam" id="PF00593"/>
    </source>
</evidence>
<dbReference type="PANTHER" id="PTHR30069:SF29">
    <property type="entry name" value="HEMOGLOBIN AND HEMOGLOBIN-HAPTOGLOBIN-BINDING PROTEIN 1-RELATED"/>
    <property type="match status" value="1"/>
</dbReference>
<dbReference type="RefSeq" id="WP_255903813.1">
    <property type="nucleotide sequence ID" value="NZ_JAFMZO010000003.1"/>
</dbReference>
<dbReference type="Gene3D" id="2.60.40.1120">
    <property type="entry name" value="Carboxypeptidase-like, regulatory domain"/>
    <property type="match status" value="1"/>
</dbReference>
<keyword evidence="4 10" id="KW-0812">Transmembrane</keyword>
<dbReference type="InterPro" id="IPR012910">
    <property type="entry name" value="Plug_dom"/>
</dbReference>
<dbReference type="SUPFAM" id="SSF56935">
    <property type="entry name" value="Porins"/>
    <property type="match status" value="1"/>
</dbReference>
<protein>
    <submittedName>
        <fullName evidence="14">SusC/RagA family TonB-linked outer membrane protein</fullName>
    </submittedName>
</protein>
<name>A0ABW4ZK06_9SPHI</name>
<dbReference type="InterPro" id="IPR036942">
    <property type="entry name" value="Beta-barrel_TonB_sf"/>
</dbReference>
<gene>
    <name evidence="14" type="ORF">ACFSJU_08025</name>
</gene>
<comment type="similarity">
    <text evidence="10 11">Belongs to the TonB-dependent receptor family.</text>
</comment>
<dbReference type="SUPFAM" id="SSF49464">
    <property type="entry name" value="Carboxypeptidase regulatory domain-like"/>
    <property type="match status" value="1"/>
</dbReference>
<evidence type="ECO:0000256" key="2">
    <source>
        <dbReference type="ARBA" id="ARBA00022448"/>
    </source>
</evidence>
<evidence type="ECO:0000256" key="3">
    <source>
        <dbReference type="ARBA" id="ARBA00022452"/>
    </source>
</evidence>
<feature type="domain" description="TonB-dependent receptor plug" evidence="13">
    <location>
        <begin position="134"/>
        <end position="240"/>
    </location>
</feature>
<dbReference type="PROSITE" id="PS52016">
    <property type="entry name" value="TONB_DEPENDENT_REC_3"/>
    <property type="match status" value="1"/>
</dbReference>
<evidence type="ECO:0000256" key="4">
    <source>
        <dbReference type="ARBA" id="ARBA00022692"/>
    </source>
</evidence>
<evidence type="ECO:0000313" key="15">
    <source>
        <dbReference type="Proteomes" id="UP001597387"/>
    </source>
</evidence>
<keyword evidence="7 10" id="KW-0472">Membrane</keyword>
<proteinExistence type="inferred from homology"/>
<evidence type="ECO:0000256" key="11">
    <source>
        <dbReference type="RuleBase" id="RU003357"/>
    </source>
</evidence>
<dbReference type="Gene3D" id="2.170.130.10">
    <property type="entry name" value="TonB-dependent receptor, plug domain"/>
    <property type="match status" value="1"/>
</dbReference>
<dbReference type="InterPro" id="IPR023997">
    <property type="entry name" value="TonB-dep_OMP_SusC/RagA_CS"/>
</dbReference>
<keyword evidence="8" id="KW-0675">Receptor</keyword>
<evidence type="ECO:0000256" key="7">
    <source>
        <dbReference type="ARBA" id="ARBA00023136"/>
    </source>
</evidence>
<dbReference type="EMBL" id="JBHUHZ010000001">
    <property type="protein sequence ID" value="MFD2162338.1"/>
    <property type="molecule type" value="Genomic_DNA"/>
</dbReference>
<dbReference type="InterPro" id="IPR008969">
    <property type="entry name" value="CarboxyPept-like_regulatory"/>
</dbReference>
<keyword evidence="6 11" id="KW-0798">TonB box</keyword>
<organism evidence="14 15">
    <name type="scientific">Paradesertivirga mongoliensis</name>
    <dbReference type="NCBI Taxonomy" id="2100740"/>
    <lineage>
        <taxon>Bacteria</taxon>
        <taxon>Pseudomonadati</taxon>
        <taxon>Bacteroidota</taxon>
        <taxon>Sphingobacteriia</taxon>
        <taxon>Sphingobacteriales</taxon>
        <taxon>Sphingobacteriaceae</taxon>
        <taxon>Paradesertivirga</taxon>
    </lineage>
</organism>
<comment type="caution">
    <text evidence="14">The sequence shown here is derived from an EMBL/GenBank/DDBJ whole genome shotgun (WGS) entry which is preliminary data.</text>
</comment>
<dbReference type="PANTHER" id="PTHR30069">
    <property type="entry name" value="TONB-DEPENDENT OUTER MEMBRANE RECEPTOR"/>
    <property type="match status" value="1"/>
</dbReference>
<evidence type="ECO:0000256" key="6">
    <source>
        <dbReference type="ARBA" id="ARBA00023077"/>
    </source>
</evidence>
<keyword evidence="15" id="KW-1185">Reference proteome</keyword>
<keyword evidence="5" id="KW-0732">Signal</keyword>
<evidence type="ECO:0000313" key="14">
    <source>
        <dbReference type="EMBL" id="MFD2162338.1"/>
    </source>
</evidence>
<evidence type="ECO:0000256" key="1">
    <source>
        <dbReference type="ARBA" id="ARBA00004571"/>
    </source>
</evidence>
<dbReference type="InterPro" id="IPR039426">
    <property type="entry name" value="TonB-dep_rcpt-like"/>
</dbReference>
<dbReference type="Pfam" id="PF13715">
    <property type="entry name" value="CarbopepD_reg_2"/>
    <property type="match status" value="1"/>
</dbReference>
<dbReference type="Pfam" id="PF00593">
    <property type="entry name" value="TonB_dep_Rec_b-barrel"/>
    <property type="match status" value="1"/>
</dbReference>
<dbReference type="Proteomes" id="UP001597387">
    <property type="component" value="Unassembled WGS sequence"/>
</dbReference>
<dbReference type="InterPro" id="IPR037066">
    <property type="entry name" value="Plug_dom_sf"/>
</dbReference>
<evidence type="ECO:0000259" key="13">
    <source>
        <dbReference type="Pfam" id="PF07715"/>
    </source>
</evidence>
<dbReference type="NCBIfam" id="TIGR04057">
    <property type="entry name" value="SusC_RagA_signa"/>
    <property type="match status" value="1"/>
</dbReference>
<sequence length="1046" mass="115212">MNRGFLSTRLRPEWIFFSQLWKKFLVILLVLLQANVFAQSNIRVTGTVTDPKGETLPGVSIKVKGEATGVTSSNDGKFSIVVPSQASVLVFSYIGSITKEEVVGSRTIINVALQDNTTGLDEVVITGYGQAVKRRDLTGSISSVTAAQIEERQPVTLFDALQGQAAGVLVTNDSGDPAGQGTIQIRNASTIGGSTAPLYVIDGALSDNANFVNPQDIASIEVLKDASSAAIYGARGANGVILITTKRGKEGRPLISANYTNTMGKLAHKLRLTSADELRYFRQVARGNNPASDTVNPYLNSDNDYQDLLYRTGRKQVMSLNLSGGTKGATYYAGFTYTDDKATIVNSWMKRVQSTINADFDISRKLKISNSLAFAYQTGNNVPIGTSARQVFERNPWTSIYRPDGSLASYVESKRNPVAFALLAENIDNNYTTKFNTNLTYTLNDRFRFTTVGNAQLDNNANNQFETAQLTSGGGGNAVGRNTFEKRIRWEAQGLLNYAQTFAEDHSVTGLLGVSAERRRDDDYTIRMNGYLTEEIRTSNAGVIDLSNDNTRTGSGAYSTANIFGRLNYSYLSRYILQGSFRRDGSSRFGGSNKWGTFLSGSAAWRFSDENFMAWSKKFLSDAKLRYSIGTVGNDQIANYASYTTMQFGGSYAGLGAAFPNTTLGNSNIQWESTTTADYGLELSFFKSRMNFVTSYYTKTTEDLLYEQEIPKETGARTTTVNFGTIANSGLEFELSGNPVAKRDFSWNARANISFQKGKIKELAGGTSKLVNNVFLIEEGGQIGNILLWQNLGVYQYDVSNAYDAQGRRLTPEGITVDEATNTSTATGYSIDGQPYSGTIYKKSRNGIVLQGGDTEWLDTNNDHVIDDNDLVIAGNMLPDFYFGISNDFRYKSFSLNIMFNGQFGNKVYNQVANSQNANTSTYTPPMWDAATTSWKRQGDITKFPLITRTNTRGSISSGYNSMYLEDGSFIRLQSLRFAYQLKPSIAQKVKLKNAQLYVFGTNLAMWTNYSGYDPEFSSNNPLVRGIDNGRYPKRREFGLGLNVNF</sequence>
<evidence type="ECO:0000256" key="5">
    <source>
        <dbReference type="ARBA" id="ARBA00022729"/>
    </source>
</evidence>
<keyword evidence="3 10" id="KW-1134">Transmembrane beta strand</keyword>
<accession>A0ABW4ZK06</accession>
<keyword evidence="2 10" id="KW-0813">Transport</keyword>
<dbReference type="InterPro" id="IPR000531">
    <property type="entry name" value="Beta-barrel_TonB"/>
</dbReference>
<evidence type="ECO:0000256" key="8">
    <source>
        <dbReference type="ARBA" id="ARBA00023170"/>
    </source>
</evidence>